<protein>
    <submittedName>
        <fullName evidence="10">Mannose-specific PTS system IIC component</fullName>
    </submittedName>
</protein>
<dbReference type="Proteomes" id="UP000236162">
    <property type="component" value="Unassembled WGS sequence"/>
</dbReference>
<evidence type="ECO:0000313" key="11">
    <source>
        <dbReference type="Proteomes" id="UP000236162"/>
    </source>
</evidence>
<organism evidence="10 11">
    <name type="scientific">Lactiplantibacillus paraplantarum</name>
    <dbReference type="NCBI Taxonomy" id="60520"/>
    <lineage>
        <taxon>Bacteria</taxon>
        <taxon>Bacillati</taxon>
        <taxon>Bacillota</taxon>
        <taxon>Bacilli</taxon>
        <taxon>Lactobacillales</taxon>
        <taxon>Lactobacillaceae</taxon>
        <taxon>Lactiplantibacillus</taxon>
    </lineage>
</organism>
<keyword evidence="3" id="KW-1003">Cell membrane</keyword>
<reference evidence="10 11" key="1">
    <citation type="submission" date="2017-04" db="EMBL/GenBank/DDBJ databases">
        <title>In vitro and in silico characterization of Lactobacillus paraplantarum D2-1, a starter culture for soymilk fermentation.</title>
        <authorList>
            <person name="Endo A."/>
            <person name="Sasaki F."/>
            <person name="Maeno S."/>
            <person name="Kanesaki Y."/>
            <person name="Kubota E."/>
            <person name="Torres G.A."/>
            <person name="Tomita S."/>
            <person name="Nakagawa J."/>
        </authorList>
    </citation>
    <scope>NUCLEOTIDE SEQUENCE [LARGE SCALE GENOMIC DNA]</scope>
    <source>
        <strain evidence="10 11">D2-1</strain>
    </source>
</reference>
<comment type="subcellular location">
    <subcellularLocation>
        <location evidence="1">Cell membrane</location>
        <topology evidence="1">Multi-pass membrane protein</topology>
    </subcellularLocation>
</comment>
<keyword evidence="6 9" id="KW-0812">Transmembrane</keyword>
<evidence type="ECO:0000256" key="6">
    <source>
        <dbReference type="ARBA" id="ARBA00022692"/>
    </source>
</evidence>
<feature type="transmembrane region" description="Helical" evidence="9">
    <location>
        <begin position="91"/>
        <end position="110"/>
    </location>
</feature>
<dbReference type="PANTHER" id="PTHR32502">
    <property type="entry name" value="N-ACETYLGALACTOSAMINE PERMEASE II COMPONENT-RELATED"/>
    <property type="match status" value="1"/>
</dbReference>
<evidence type="ECO:0000256" key="3">
    <source>
        <dbReference type="ARBA" id="ARBA00022475"/>
    </source>
</evidence>
<evidence type="ECO:0000256" key="5">
    <source>
        <dbReference type="ARBA" id="ARBA00022683"/>
    </source>
</evidence>
<evidence type="ECO:0000313" key="10">
    <source>
        <dbReference type="EMBL" id="GBF02690.1"/>
    </source>
</evidence>
<evidence type="ECO:0000256" key="2">
    <source>
        <dbReference type="ARBA" id="ARBA00022448"/>
    </source>
</evidence>
<comment type="caution">
    <text evidence="10">The sequence shown here is derived from an EMBL/GenBank/DDBJ whole genome shotgun (WGS) entry which is preliminary data.</text>
</comment>
<keyword evidence="5" id="KW-0598">Phosphotransferase system</keyword>
<keyword evidence="2" id="KW-0813">Transport</keyword>
<proteinExistence type="predicted"/>
<feature type="transmembrane region" description="Helical" evidence="9">
    <location>
        <begin position="66"/>
        <end position="84"/>
    </location>
</feature>
<dbReference type="Pfam" id="PF03609">
    <property type="entry name" value="EII-Sor"/>
    <property type="match status" value="1"/>
</dbReference>
<evidence type="ECO:0000256" key="8">
    <source>
        <dbReference type="ARBA" id="ARBA00023136"/>
    </source>
</evidence>
<name>A0ABQ0NC75_9LACO</name>
<dbReference type="InterPro" id="IPR004700">
    <property type="entry name" value="PTS_IIC_man"/>
</dbReference>
<sequence length="262" mass="28341">MLVEAFAVGFSCVLVKFGAWWGAMGWDRPMIASTITGVLLGHPVEGITIGAALELVYLGAQSMGGVLPQDYGIGGVFGCAFAILASTRPSVAVALSIPFSMLGTLIYDLFKFWATSLVTKFQKHLEEHRIGAFKRLWYSQAIVYLAMWFLLGFISILVGTTAIKTLVNTIPTVIMHSLTVAAGMLPALGMALLMISLWDKKLAPYFFIGFGLVAFFKGTLIEVAFIGAAVAVLAIIGQLTTTKNLKTQAEHVTDEEEDFFND</sequence>
<dbReference type="RefSeq" id="WP_021729888.1">
    <property type="nucleotide sequence ID" value="NZ_AVAI01000001.1"/>
</dbReference>
<gene>
    <name evidence="10" type="primary">ptnC_2</name>
    <name evidence="10" type="ORF">LPPLD21_02240</name>
</gene>
<evidence type="ECO:0000256" key="1">
    <source>
        <dbReference type="ARBA" id="ARBA00004651"/>
    </source>
</evidence>
<keyword evidence="7 9" id="KW-1133">Transmembrane helix</keyword>
<dbReference type="PROSITE" id="PS51106">
    <property type="entry name" value="PTS_EIIC_TYPE_4"/>
    <property type="match status" value="1"/>
</dbReference>
<dbReference type="InterPro" id="IPR050303">
    <property type="entry name" value="GatZ_KbaZ_carbometab"/>
</dbReference>
<accession>A0ABQ0NC75</accession>
<dbReference type="EMBL" id="BDOR01000013">
    <property type="protein sequence ID" value="GBF02690.1"/>
    <property type="molecule type" value="Genomic_DNA"/>
</dbReference>
<evidence type="ECO:0000256" key="9">
    <source>
        <dbReference type="SAM" id="Phobius"/>
    </source>
</evidence>
<feature type="transmembrane region" description="Helical" evidence="9">
    <location>
        <begin position="175"/>
        <end position="198"/>
    </location>
</feature>
<feature type="transmembrane region" description="Helical" evidence="9">
    <location>
        <begin position="38"/>
        <end position="60"/>
    </location>
</feature>
<feature type="transmembrane region" description="Helical" evidence="9">
    <location>
        <begin position="6"/>
        <end position="26"/>
    </location>
</feature>
<dbReference type="PANTHER" id="PTHR32502:SF8">
    <property type="entry name" value="N-ACETYLGALACTOSAMINE PERMEASE IIC COMPONENT 1"/>
    <property type="match status" value="1"/>
</dbReference>
<keyword evidence="8 9" id="KW-0472">Membrane</keyword>
<feature type="transmembrane region" description="Helical" evidence="9">
    <location>
        <begin position="204"/>
        <end position="236"/>
    </location>
</feature>
<feature type="transmembrane region" description="Helical" evidence="9">
    <location>
        <begin position="141"/>
        <end position="163"/>
    </location>
</feature>
<evidence type="ECO:0000256" key="4">
    <source>
        <dbReference type="ARBA" id="ARBA00022597"/>
    </source>
</evidence>
<evidence type="ECO:0000256" key="7">
    <source>
        <dbReference type="ARBA" id="ARBA00022989"/>
    </source>
</evidence>
<keyword evidence="11" id="KW-1185">Reference proteome</keyword>
<keyword evidence="4" id="KW-0762">Sugar transport</keyword>